<protein>
    <recommendedName>
        <fullName evidence="1">Transglycosylase SLT domain-containing protein</fullName>
    </recommendedName>
</protein>
<name>A0A382SID5_9ZZZZ</name>
<reference evidence="2" key="1">
    <citation type="submission" date="2018-05" db="EMBL/GenBank/DDBJ databases">
        <authorList>
            <person name="Lanie J.A."/>
            <person name="Ng W.-L."/>
            <person name="Kazmierczak K.M."/>
            <person name="Andrzejewski T.M."/>
            <person name="Davidsen T.M."/>
            <person name="Wayne K.J."/>
            <person name="Tettelin H."/>
            <person name="Glass J.I."/>
            <person name="Rusch D."/>
            <person name="Podicherti R."/>
            <person name="Tsui H.-C.T."/>
            <person name="Winkler M.E."/>
        </authorList>
    </citation>
    <scope>NUCLEOTIDE SEQUENCE</scope>
</reference>
<feature type="domain" description="Transglycosylase SLT" evidence="1">
    <location>
        <begin position="79"/>
        <end position="180"/>
    </location>
</feature>
<gene>
    <name evidence="2" type="ORF">METZ01_LOCUS362089</name>
</gene>
<organism evidence="2">
    <name type="scientific">marine metagenome</name>
    <dbReference type="NCBI Taxonomy" id="408172"/>
    <lineage>
        <taxon>unclassified sequences</taxon>
        <taxon>metagenomes</taxon>
        <taxon>ecological metagenomes</taxon>
    </lineage>
</organism>
<evidence type="ECO:0000259" key="1">
    <source>
        <dbReference type="Pfam" id="PF01464"/>
    </source>
</evidence>
<feature type="non-terminal residue" evidence="2">
    <location>
        <position position="293"/>
    </location>
</feature>
<sequence>MSEDKLHQKQFNEKYKIFAINKPKNLKFCDEDVNLKSEDIWERMDKELLINTYWQSNTMLYLKRANKYFPVIEPILEANNIPNDFKYLAVIESGLDDVISPSGAAGFWQILEGTAREYGLEVNSDIDERYNLEKSTKAACLYLQKAFDKFGSWTMAAASYNLEQNGAIKKIQHQSTNNYYNLHLNNETSRYIFRIVAVKEILKNPKKYGFVFRDKDLYVMSKYKVIELDSTIANLNDFAISHGINLKLLKQYNPWLRTSYLPDKSRKKYTLKIPTDTSLLVFEDFENLELKED</sequence>
<proteinExistence type="predicted"/>
<dbReference type="Pfam" id="PF01464">
    <property type="entry name" value="SLT"/>
    <property type="match status" value="1"/>
</dbReference>
<dbReference type="InterPro" id="IPR023346">
    <property type="entry name" value="Lysozyme-like_dom_sf"/>
</dbReference>
<dbReference type="AlphaFoldDB" id="A0A382SID5"/>
<dbReference type="SUPFAM" id="SSF53955">
    <property type="entry name" value="Lysozyme-like"/>
    <property type="match status" value="1"/>
</dbReference>
<dbReference type="InterPro" id="IPR008258">
    <property type="entry name" value="Transglycosylase_SLT_dom_1"/>
</dbReference>
<dbReference type="EMBL" id="UINC01129077">
    <property type="protein sequence ID" value="SVD09235.1"/>
    <property type="molecule type" value="Genomic_DNA"/>
</dbReference>
<dbReference type="CDD" id="cd16894">
    <property type="entry name" value="MltD-like"/>
    <property type="match status" value="1"/>
</dbReference>
<evidence type="ECO:0000313" key="2">
    <source>
        <dbReference type="EMBL" id="SVD09235.1"/>
    </source>
</evidence>
<dbReference type="Gene3D" id="1.10.530.10">
    <property type="match status" value="1"/>
</dbReference>
<accession>A0A382SID5</accession>